<keyword evidence="3" id="KW-1185">Reference proteome</keyword>
<dbReference type="SMART" id="SM00953">
    <property type="entry name" value="RES"/>
    <property type="match status" value="1"/>
</dbReference>
<protein>
    <submittedName>
        <fullName evidence="2">RES family NAD+ phosphorylase</fullName>
    </submittedName>
</protein>
<dbReference type="Proteomes" id="UP000571701">
    <property type="component" value="Unassembled WGS sequence"/>
</dbReference>
<dbReference type="Pfam" id="PF08808">
    <property type="entry name" value="RES"/>
    <property type="match status" value="1"/>
</dbReference>
<dbReference type="InterPro" id="IPR014914">
    <property type="entry name" value="RES_dom"/>
</dbReference>
<dbReference type="EMBL" id="JACFYF010000032">
    <property type="protein sequence ID" value="MBA5764671.1"/>
    <property type="molecule type" value="Genomic_DNA"/>
</dbReference>
<proteinExistence type="predicted"/>
<name>A0A7W2FUW7_9VIBR</name>
<gene>
    <name evidence="2" type="ORF">H2O73_20115</name>
</gene>
<dbReference type="AlphaFoldDB" id="A0A7W2FUW7"/>
<accession>A0A7W2FUW7</accession>
<feature type="domain" description="RES" evidence="1">
    <location>
        <begin position="80"/>
        <end position="237"/>
    </location>
</feature>
<sequence>MSFKSWRAFLEFSHTVKHKSRYILDDDSKAFLDAVADTCGSRAKVLEKGTVLWRAQNGHDWEEIREGDEVVAEKPSAFSPTRMKPLVDSASEGRANSKGIPCLYLATTANTAMSEVRPWLGSIISAGQFKTIKELKIVDCSIHHGEATHFFFQEPPAEDVIKNVWAFIDNAFSQPTLNNDLRSDYAPTQMIAELFKSLGYDGLAYKSSLSDGYNIALFDLESAKLVNCSVFEAKKVEFSFNEIDNPYFIKDT</sequence>
<dbReference type="RefSeq" id="WP_182110707.1">
    <property type="nucleotide sequence ID" value="NZ_JACFYF010000032.1"/>
</dbReference>
<organism evidence="2 3">
    <name type="scientific">Vibrio marinisediminis</name>
    <dbReference type="NCBI Taxonomy" id="2758441"/>
    <lineage>
        <taxon>Bacteria</taxon>
        <taxon>Pseudomonadati</taxon>
        <taxon>Pseudomonadota</taxon>
        <taxon>Gammaproteobacteria</taxon>
        <taxon>Vibrionales</taxon>
        <taxon>Vibrionaceae</taxon>
        <taxon>Vibrio</taxon>
    </lineage>
</organism>
<evidence type="ECO:0000313" key="2">
    <source>
        <dbReference type="EMBL" id="MBA5764671.1"/>
    </source>
</evidence>
<evidence type="ECO:0000259" key="1">
    <source>
        <dbReference type="SMART" id="SM00953"/>
    </source>
</evidence>
<reference evidence="2 3" key="1">
    <citation type="submission" date="2020-07" db="EMBL/GenBank/DDBJ databases">
        <title>Vibrio marinisediminis sp. nov., isolated from marine sediment.</title>
        <authorList>
            <person name="Ji X."/>
        </authorList>
    </citation>
    <scope>NUCLEOTIDE SEQUENCE [LARGE SCALE GENOMIC DNA]</scope>
    <source>
        <strain evidence="2 3">404</strain>
    </source>
</reference>
<comment type="caution">
    <text evidence="2">The sequence shown here is derived from an EMBL/GenBank/DDBJ whole genome shotgun (WGS) entry which is preliminary data.</text>
</comment>
<evidence type="ECO:0000313" key="3">
    <source>
        <dbReference type="Proteomes" id="UP000571701"/>
    </source>
</evidence>